<dbReference type="Proteomes" id="UP000245379">
    <property type="component" value="Unassembled WGS sequence"/>
</dbReference>
<sequence length="434" mass="48592">MKLRFKTASLLAIIIILFYGCKKDVENLQPVQKKTDKVIEYIKSLGLDTSKIQDLGDMYLVEGDISFPKNMTIPSDTNLKVSQTVLTTPTMNETKLMSTSIIPKFSQAYESLVGRANITNVRVFITPSAQKFSISITNAIKMWNDVGSGLKFNIVWEESDPYDIKIQMDDTRQYASCGWAKFPVNGRPGSEVTLSEVVLAASQLNSEQRIRLIAHELGHSIGLRHTNWETLGEGDAVEVPGVPGPDPRSVMNGEDCGSIGELTIKDKKALLTLYPRYINKAISKKYTQTNCKGIGKPDETTITVSAAECTSNISQEDADAQAMKLWNQRCDLFNRNVASCGGEKPIISLSNLFDNTIQVNVKYKLQWNYFYMYVYDNNNIQVAKKTGFYPIPVTAILLPKSSNKTYYVIVQMFTNKYKHDGVLSAVQEITLTKY</sequence>
<keyword evidence="3" id="KW-1185">Reference proteome</keyword>
<dbReference type="EMBL" id="QGNZ01000003">
    <property type="protein sequence ID" value="PWS26778.1"/>
    <property type="molecule type" value="Genomic_DNA"/>
</dbReference>
<dbReference type="Gene3D" id="3.40.390.10">
    <property type="entry name" value="Collagenase (Catalytic Domain)"/>
    <property type="match status" value="1"/>
</dbReference>
<dbReference type="AlphaFoldDB" id="A0A317ENX6"/>
<dbReference type="Pfam" id="PF12388">
    <property type="entry name" value="Peptidase_M57"/>
    <property type="match status" value="1"/>
</dbReference>
<feature type="domain" description="DUF5977" evidence="1">
    <location>
        <begin position="277"/>
        <end position="328"/>
    </location>
</feature>
<dbReference type="SUPFAM" id="SSF55486">
    <property type="entry name" value="Metalloproteases ('zincins'), catalytic domain"/>
    <property type="match status" value="1"/>
</dbReference>
<gene>
    <name evidence="2" type="ORF">DHW03_12155</name>
</gene>
<dbReference type="GO" id="GO:0008237">
    <property type="term" value="F:metallopeptidase activity"/>
    <property type="evidence" value="ECO:0007669"/>
    <property type="project" value="InterPro"/>
</dbReference>
<evidence type="ECO:0000313" key="3">
    <source>
        <dbReference type="Proteomes" id="UP000245379"/>
    </source>
</evidence>
<evidence type="ECO:0000313" key="2">
    <source>
        <dbReference type="EMBL" id="PWS26778.1"/>
    </source>
</evidence>
<dbReference type="InterPro" id="IPR024653">
    <property type="entry name" value="Peptidase_M10/M27/M57"/>
</dbReference>
<dbReference type="Pfam" id="PF19404">
    <property type="entry name" value="DUF5977"/>
    <property type="match status" value="1"/>
</dbReference>
<protein>
    <recommendedName>
        <fullName evidence="1">DUF5977 domain-containing protein</fullName>
    </recommendedName>
</protein>
<proteinExistence type="predicted"/>
<dbReference type="RefSeq" id="WP_109926126.1">
    <property type="nucleotide sequence ID" value="NZ_QGNZ01000003.1"/>
</dbReference>
<name>A0A317ENX6_9SPHI</name>
<dbReference type="InterPro" id="IPR024079">
    <property type="entry name" value="MetalloPept_cat_dom_sf"/>
</dbReference>
<organism evidence="2 3">
    <name type="scientific">Pedobacter yonginense</name>
    <dbReference type="NCBI Taxonomy" id="651869"/>
    <lineage>
        <taxon>Bacteria</taxon>
        <taxon>Pseudomonadati</taxon>
        <taxon>Bacteroidota</taxon>
        <taxon>Sphingobacteriia</taxon>
        <taxon>Sphingobacteriales</taxon>
        <taxon>Sphingobacteriaceae</taxon>
        <taxon>Pedobacter</taxon>
    </lineage>
</organism>
<reference evidence="2 3" key="1">
    <citation type="submission" date="2018-05" db="EMBL/GenBank/DDBJ databases">
        <title>Pedobacter paludis sp. nov., isolated from wetland soil.</title>
        <authorList>
            <person name="Zhang Y."/>
            <person name="Wang G."/>
        </authorList>
    </citation>
    <scope>NUCLEOTIDE SEQUENCE [LARGE SCALE GENOMIC DNA]</scope>
    <source>
        <strain evidence="2 3">KCTC22721</strain>
    </source>
</reference>
<dbReference type="PROSITE" id="PS51257">
    <property type="entry name" value="PROKAR_LIPOPROTEIN"/>
    <property type="match status" value="1"/>
</dbReference>
<dbReference type="OrthoDB" id="626541at2"/>
<dbReference type="InterPro" id="IPR046020">
    <property type="entry name" value="DUF5977"/>
</dbReference>
<accession>A0A317ENX6</accession>
<comment type="caution">
    <text evidence="2">The sequence shown here is derived from an EMBL/GenBank/DDBJ whole genome shotgun (WGS) entry which is preliminary data.</text>
</comment>
<evidence type="ECO:0000259" key="1">
    <source>
        <dbReference type="Pfam" id="PF19404"/>
    </source>
</evidence>